<keyword evidence="1" id="KW-0175">Coiled coil</keyword>
<keyword evidence="3" id="KW-0472">Membrane</keyword>
<comment type="caution">
    <text evidence="4">The sequence shown here is derived from an EMBL/GenBank/DDBJ whole genome shotgun (WGS) entry which is preliminary data.</text>
</comment>
<feature type="compositionally biased region" description="Basic and acidic residues" evidence="2">
    <location>
        <begin position="549"/>
        <end position="569"/>
    </location>
</feature>
<feature type="region of interest" description="Disordered" evidence="2">
    <location>
        <begin position="191"/>
        <end position="218"/>
    </location>
</feature>
<feature type="coiled-coil region" evidence="1">
    <location>
        <begin position="324"/>
        <end position="427"/>
    </location>
</feature>
<evidence type="ECO:0000313" key="5">
    <source>
        <dbReference type="Proteomes" id="UP000315440"/>
    </source>
</evidence>
<keyword evidence="3" id="KW-1133">Transmembrane helix</keyword>
<feature type="compositionally biased region" description="Basic and acidic residues" evidence="2">
    <location>
        <begin position="195"/>
        <end position="218"/>
    </location>
</feature>
<organism evidence="4 5">
    <name type="scientific">Pseudobythopirellula maris</name>
    <dbReference type="NCBI Taxonomy" id="2527991"/>
    <lineage>
        <taxon>Bacteria</taxon>
        <taxon>Pseudomonadati</taxon>
        <taxon>Planctomycetota</taxon>
        <taxon>Planctomycetia</taxon>
        <taxon>Pirellulales</taxon>
        <taxon>Lacipirellulaceae</taxon>
        <taxon>Pseudobythopirellula</taxon>
    </lineage>
</organism>
<dbReference type="Proteomes" id="UP000315440">
    <property type="component" value="Unassembled WGS sequence"/>
</dbReference>
<feature type="transmembrane region" description="Helical" evidence="3">
    <location>
        <begin position="40"/>
        <end position="57"/>
    </location>
</feature>
<sequence>MAEQPPSDPTQPESDLPEILLAQVDRVRGRMTAERFVQRLGRCLAGGLAVALAAVATPKIVALPGLPTWWSLAWLGAGVVVGLIAAAVWTAVDRPSRHDAAVELDLAFDLRERVASSLSLGGAAHDEPAAQALVEDARRSVERIDVADRVGVQTGRSVWLPVAPAAIALLLMALVSNREVLGTADAAVAPQATEEQAKSELEKTRKRLEERRKRAEQKKELADASGILKEVEKGVEELAAKEGADPKRAMVKMNDLAEQLAKERAKLGGGEELRKQIGGMKDLGRGPADKAADAMKRGDWKTAMKEIDKIRKQLASGEVSEEQASQLAEQLGKMQEKLADAVRKQEQMKQDLEQQLAEARRKGDLAQANKLQQKLDQAKAQQAQNQQMQQMAQQMQQAQEALKNGDSQQAADAMQQMAQQMQQMQMDAESMAMLDEAMTDLEMAKQGMMAEGMQGQFGMGQMGPMGPNPGGFPGQGNGMGEGQGGGSRPDERNATNFRDSKVDQNVGRGASTFGGLVRGPSIKGQVTEGIKQELTSADVAPADPLTSERLPRSRREHAEDYFKKLREEL</sequence>
<dbReference type="Gene3D" id="1.20.1270.60">
    <property type="entry name" value="Arfaptin homology (AH) domain/BAR domain"/>
    <property type="match status" value="1"/>
</dbReference>
<feature type="region of interest" description="Disordered" evidence="2">
    <location>
        <begin position="466"/>
        <end position="569"/>
    </location>
</feature>
<dbReference type="OrthoDB" id="250171at2"/>
<evidence type="ECO:0000313" key="4">
    <source>
        <dbReference type="EMBL" id="TWT88967.1"/>
    </source>
</evidence>
<feature type="compositionally biased region" description="Basic and acidic residues" evidence="2">
    <location>
        <begin position="488"/>
        <end position="502"/>
    </location>
</feature>
<dbReference type="EMBL" id="SJPQ01000002">
    <property type="protein sequence ID" value="TWT88967.1"/>
    <property type="molecule type" value="Genomic_DNA"/>
</dbReference>
<proteinExistence type="predicted"/>
<evidence type="ECO:0000256" key="2">
    <source>
        <dbReference type="SAM" id="MobiDB-lite"/>
    </source>
</evidence>
<dbReference type="InterPro" id="IPR027267">
    <property type="entry name" value="AH/BAR_dom_sf"/>
</dbReference>
<evidence type="ECO:0000256" key="3">
    <source>
        <dbReference type="SAM" id="Phobius"/>
    </source>
</evidence>
<feature type="transmembrane region" description="Helical" evidence="3">
    <location>
        <begin position="69"/>
        <end position="92"/>
    </location>
</feature>
<protein>
    <submittedName>
        <fullName evidence="4">Chromosome partition protein Smc</fullName>
    </submittedName>
</protein>
<feature type="transmembrane region" description="Helical" evidence="3">
    <location>
        <begin position="158"/>
        <end position="175"/>
    </location>
</feature>
<keyword evidence="5" id="KW-1185">Reference proteome</keyword>
<name>A0A5C5ZPX4_9BACT</name>
<accession>A0A5C5ZPX4</accession>
<feature type="compositionally biased region" description="Gly residues" evidence="2">
    <location>
        <begin position="466"/>
        <end position="487"/>
    </location>
</feature>
<dbReference type="RefSeq" id="WP_146400470.1">
    <property type="nucleotide sequence ID" value="NZ_SJPQ01000002.1"/>
</dbReference>
<reference evidence="4 5" key="1">
    <citation type="submission" date="2019-02" db="EMBL/GenBank/DDBJ databases">
        <title>Deep-cultivation of Planctomycetes and their phenomic and genomic characterization uncovers novel biology.</title>
        <authorList>
            <person name="Wiegand S."/>
            <person name="Jogler M."/>
            <person name="Boedeker C."/>
            <person name="Pinto D."/>
            <person name="Vollmers J."/>
            <person name="Rivas-Marin E."/>
            <person name="Kohn T."/>
            <person name="Peeters S.H."/>
            <person name="Heuer A."/>
            <person name="Rast P."/>
            <person name="Oberbeckmann S."/>
            <person name="Bunk B."/>
            <person name="Jeske O."/>
            <person name="Meyerdierks A."/>
            <person name="Storesund J.E."/>
            <person name="Kallscheuer N."/>
            <person name="Luecker S."/>
            <person name="Lage O.M."/>
            <person name="Pohl T."/>
            <person name="Merkel B.J."/>
            <person name="Hornburger P."/>
            <person name="Mueller R.-W."/>
            <person name="Bruemmer F."/>
            <person name="Labrenz M."/>
            <person name="Spormann A.M."/>
            <person name="Op Den Camp H."/>
            <person name="Overmann J."/>
            <person name="Amann R."/>
            <person name="Jetten M.S.M."/>
            <person name="Mascher T."/>
            <person name="Medema M.H."/>
            <person name="Devos D.P."/>
            <person name="Kaster A.-K."/>
            <person name="Ovreas L."/>
            <person name="Rohde M."/>
            <person name="Galperin M.Y."/>
            <person name="Jogler C."/>
        </authorList>
    </citation>
    <scope>NUCLEOTIDE SEQUENCE [LARGE SCALE GENOMIC DNA]</scope>
    <source>
        <strain evidence="4 5">Mal64</strain>
    </source>
</reference>
<dbReference type="AlphaFoldDB" id="A0A5C5ZPX4"/>
<evidence type="ECO:0000256" key="1">
    <source>
        <dbReference type="SAM" id="Coils"/>
    </source>
</evidence>
<keyword evidence="3" id="KW-0812">Transmembrane</keyword>
<gene>
    <name evidence="4" type="primary">smc_2</name>
    <name evidence="4" type="ORF">Mal64_24580</name>
</gene>